<organism evidence="1 2">
    <name type="scientific">Taylorella equigenitalis (strain MCE9)</name>
    <dbReference type="NCBI Taxonomy" id="937774"/>
    <lineage>
        <taxon>Bacteria</taxon>
        <taxon>Pseudomonadati</taxon>
        <taxon>Pseudomonadota</taxon>
        <taxon>Betaproteobacteria</taxon>
        <taxon>Burkholderiales</taxon>
        <taxon>Alcaligenaceae</taxon>
        <taxon>Taylorella</taxon>
    </lineage>
</organism>
<dbReference type="KEGG" id="teq:TEQUI_1518"/>
<evidence type="ECO:0008006" key="3">
    <source>
        <dbReference type="Google" id="ProtNLM"/>
    </source>
</evidence>
<evidence type="ECO:0000313" key="2">
    <source>
        <dbReference type="Proteomes" id="UP000007472"/>
    </source>
</evidence>
<dbReference type="AlphaFoldDB" id="A0A654KJ55"/>
<dbReference type="EMBL" id="CP002456">
    <property type="protein sequence ID" value="ADU92430.1"/>
    <property type="molecule type" value="Genomic_DNA"/>
</dbReference>
<dbReference type="Proteomes" id="UP000007472">
    <property type="component" value="Chromosome"/>
</dbReference>
<proteinExistence type="predicted"/>
<dbReference type="InterPro" id="IPR010982">
    <property type="entry name" value="Lambda_DNA-bd_dom_sf"/>
</dbReference>
<dbReference type="GO" id="GO:0003677">
    <property type="term" value="F:DNA binding"/>
    <property type="evidence" value="ECO:0007669"/>
    <property type="project" value="InterPro"/>
</dbReference>
<accession>A0A654KJ55</accession>
<name>A0A654KJ55_TAYEM</name>
<reference evidence="1 2" key="1">
    <citation type="journal article" date="2011" name="J. Bacteriol.">
        <title>Genome sequence of Taylorella equigenitalis MCE9, the causative agent of contagious equine metritis.</title>
        <authorList>
            <person name="Hebert L."/>
            <person name="Moumen B."/>
            <person name="Duquesne F."/>
            <person name="Breuil M.F."/>
            <person name="Laugier C."/>
            <person name="Batto J.M."/>
            <person name="Renault P."/>
            <person name="Petry S."/>
        </authorList>
    </citation>
    <scope>NUCLEOTIDE SEQUENCE [LARGE SCALE GENOMIC DNA]</scope>
    <source>
        <strain evidence="1 2">MCE9</strain>
    </source>
</reference>
<evidence type="ECO:0000313" key="1">
    <source>
        <dbReference type="EMBL" id="ADU92430.1"/>
    </source>
</evidence>
<gene>
    <name evidence="1" type="ordered locus">TEQUI_1518</name>
</gene>
<protein>
    <recommendedName>
        <fullName evidence="3">Bacteriophage CI repressor</fullName>
    </recommendedName>
</protein>
<sequence length="127" mass="15017">MENDSFENITMRFKRLMGLTTDIEVANVLGLTQSAFSERKRRNSFPVKALKNFIENDKRNRIKDLRWVLTGSIEGYQRTYPLHIADAADRLDEMSYYHQTVIIDLINRMYTDYVELENFKKGSDLKE</sequence>
<dbReference type="Gene3D" id="1.10.260.40">
    <property type="entry name" value="lambda repressor-like DNA-binding domains"/>
    <property type="match status" value="1"/>
</dbReference>